<accession>A0A0Z8NLI4</accession>
<dbReference type="AlphaFoldDB" id="A0A0Z8NLI4"/>
<evidence type="ECO:0000313" key="1">
    <source>
        <dbReference type="EMBL" id="CYW29510.1"/>
    </source>
</evidence>
<name>A0A0Z8NLI4_STRSU</name>
<dbReference type="EMBL" id="FIIX01000056">
    <property type="protein sequence ID" value="CYW29510.1"/>
    <property type="molecule type" value="Genomic_DNA"/>
</dbReference>
<dbReference type="RefSeq" id="WP_044754107.1">
    <property type="nucleotide sequence ID" value="NZ_CEJM01000039.1"/>
</dbReference>
<protein>
    <recommendedName>
        <fullName evidence="3">Winged helix DNA-binding domain-containing protein</fullName>
    </recommendedName>
</protein>
<dbReference type="PANTHER" id="PTHR38479">
    <property type="entry name" value="LMO0824 PROTEIN"/>
    <property type="match status" value="1"/>
</dbReference>
<organism evidence="1 2">
    <name type="scientific">Streptococcus suis</name>
    <dbReference type="NCBI Taxonomy" id="1307"/>
    <lineage>
        <taxon>Bacteria</taxon>
        <taxon>Bacillati</taxon>
        <taxon>Bacillota</taxon>
        <taxon>Bacilli</taxon>
        <taxon>Lactobacillales</taxon>
        <taxon>Streptococcaceae</taxon>
        <taxon>Streptococcus</taxon>
    </lineage>
</organism>
<reference evidence="1 2" key="1">
    <citation type="submission" date="2016-02" db="EMBL/GenBank/DDBJ databases">
        <authorList>
            <consortium name="Pathogen Informatics"/>
        </authorList>
    </citation>
    <scope>NUCLEOTIDE SEQUENCE [LARGE SCALE GENOMIC DNA]</scope>
    <source>
        <strain evidence="1 2">LSS99</strain>
    </source>
</reference>
<dbReference type="Proteomes" id="UP000073388">
    <property type="component" value="Unassembled WGS sequence"/>
</dbReference>
<dbReference type="PANTHER" id="PTHR38479:SF2">
    <property type="entry name" value="WINGED HELIX DNA-BINDING DOMAIN-CONTAINING PROTEIN"/>
    <property type="match status" value="1"/>
</dbReference>
<evidence type="ECO:0008006" key="3">
    <source>
        <dbReference type="Google" id="ProtNLM"/>
    </source>
</evidence>
<evidence type="ECO:0000313" key="2">
    <source>
        <dbReference type="Proteomes" id="UP000073388"/>
    </source>
</evidence>
<gene>
    <name evidence="1" type="ORF">ERS132461_01919</name>
</gene>
<dbReference type="InterPro" id="IPR009351">
    <property type="entry name" value="AlkZ-like"/>
</dbReference>
<dbReference type="Pfam" id="PF06224">
    <property type="entry name" value="AlkZ-like"/>
    <property type="match status" value="1"/>
</dbReference>
<proteinExistence type="predicted"/>
<sequence length="347" mass="41197">MHHDTWKGIILQKQGLLKPLSVQQICQNLNGLQAQFQPYVHVGFRNRMTVEDFYEGSWQEDLTRQWFIRRTVHAYLKSEISLYIHEGRLASTDYLKIEGRDGFSPQTKQKYHQLILEALEQGPMTREELKSLCRSEKMTLEEEKQVFNAWGGLFRYMVERGEVYQEYGAKRFHRLIDFQPLLREKAELEIARRYFAGFGPVSLADARYYFKENKSTVLNWMEQLDLKTVEVAGEERFYLGELEEAALPDCLFIAGFDQLLLGYEKKANPFFNPKYIRNIYTLTGIVKPVVFYKGRLVATWRRDKGRIELSIFEKLTSQEQKELENYRQDYEERLKQEASLFVKSEKW</sequence>